<dbReference type="AlphaFoldDB" id="A0A7S3FZJ9"/>
<evidence type="ECO:0008006" key="3">
    <source>
        <dbReference type="Google" id="ProtNLM"/>
    </source>
</evidence>
<protein>
    <recommendedName>
        <fullName evidence="3">RING-CH-type domain-containing protein</fullName>
    </recommendedName>
</protein>
<keyword evidence="1" id="KW-0812">Transmembrane</keyword>
<gene>
    <name evidence="2" type="ORF">PBIL07802_LOCUS2057</name>
</gene>
<reference evidence="2" key="1">
    <citation type="submission" date="2021-01" db="EMBL/GenBank/DDBJ databases">
        <authorList>
            <person name="Corre E."/>
            <person name="Pelletier E."/>
            <person name="Niang G."/>
            <person name="Scheremetjew M."/>
            <person name="Finn R."/>
            <person name="Kale V."/>
            <person name="Holt S."/>
            <person name="Cochrane G."/>
            <person name="Meng A."/>
            <person name="Brown T."/>
            <person name="Cohen L."/>
        </authorList>
    </citation>
    <scope>NUCLEOTIDE SEQUENCE</scope>
    <source>
        <strain evidence="2">NIES-2562</strain>
    </source>
</reference>
<evidence type="ECO:0000256" key="1">
    <source>
        <dbReference type="SAM" id="Phobius"/>
    </source>
</evidence>
<feature type="transmembrane region" description="Helical" evidence="1">
    <location>
        <begin position="89"/>
        <end position="110"/>
    </location>
</feature>
<organism evidence="2">
    <name type="scientific">Palpitomonas bilix</name>
    <dbReference type="NCBI Taxonomy" id="652834"/>
    <lineage>
        <taxon>Eukaryota</taxon>
        <taxon>Eukaryota incertae sedis</taxon>
    </lineage>
</organism>
<sequence length="161" mass="18543">MPRSHCGICGELDDNKNLHAACPCYKKTDENGVHKKCLENLLSQMVDTDDLPRCPHCGSTYSLKVRDWKFEMTLSSFFSCASIASMFEIAMMLFVFLLLLALPVFFYYTWDTLPMKPIRDKKFTFVFSYFAIIAMYAFALKKVVGRWKKTQSTPDVEVSEV</sequence>
<keyword evidence="1" id="KW-0472">Membrane</keyword>
<dbReference type="EMBL" id="HBIB01003224">
    <property type="protein sequence ID" value="CAE0239906.1"/>
    <property type="molecule type" value="Transcribed_RNA"/>
</dbReference>
<keyword evidence="1" id="KW-1133">Transmembrane helix</keyword>
<name>A0A7S3FZJ9_9EUKA</name>
<dbReference type="InterPro" id="IPR013083">
    <property type="entry name" value="Znf_RING/FYVE/PHD"/>
</dbReference>
<feature type="transmembrane region" description="Helical" evidence="1">
    <location>
        <begin position="122"/>
        <end position="140"/>
    </location>
</feature>
<proteinExistence type="predicted"/>
<dbReference type="Gene3D" id="3.30.40.10">
    <property type="entry name" value="Zinc/RING finger domain, C3HC4 (zinc finger)"/>
    <property type="match status" value="1"/>
</dbReference>
<evidence type="ECO:0000313" key="2">
    <source>
        <dbReference type="EMBL" id="CAE0239906.1"/>
    </source>
</evidence>
<accession>A0A7S3FZJ9</accession>